<dbReference type="SMART" id="SM00354">
    <property type="entry name" value="HTH_LACI"/>
    <property type="match status" value="1"/>
</dbReference>
<proteinExistence type="predicted"/>
<evidence type="ECO:0000313" key="6">
    <source>
        <dbReference type="Proteomes" id="UP001595697"/>
    </source>
</evidence>
<organism evidence="5 6">
    <name type="scientific">Rhizobium lemnae</name>
    <dbReference type="NCBI Taxonomy" id="1214924"/>
    <lineage>
        <taxon>Bacteria</taxon>
        <taxon>Pseudomonadati</taxon>
        <taxon>Pseudomonadota</taxon>
        <taxon>Alphaproteobacteria</taxon>
        <taxon>Hyphomicrobiales</taxon>
        <taxon>Rhizobiaceae</taxon>
        <taxon>Rhizobium/Agrobacterium group</taxon>
        <taxon>Rhizobium</taxon>
    </lineage>
</organism>
<dbReference type="PROSITE" id="PS50932">
    <property type="entry name" value="HTH_LACI_2"/>
    <property type="match status" value="1"/>
</dbReference>
<dbReference type="Gene3D" id="1.10.260.40">
    <property type="entry name" value="lambda repressor-like DNA-binding domains"/>
    <property type="match status" value="1"/>
</dbReference>
<keyword evidence="1" id="KW-0805">Transcription regulation</keyword>
<dbReference type="Pfam" id="PF00356">
    <property type="entry name" value="LacI"/>
    <property type="match status" value="1"/>
</dbReference>
<dbReference type="RefSeq" id="WP_247261597.1">
    <property type="nucleotide sequence ID" value="NZ_JALJQZ010000024.1"/>
</dbReference>
<protein>
    <submittedName>
        <fullName evidence="5">LacI family DNA-binding transcriptional regulator</fullName>
    </submittedName>
</protein>
<dbReference type="CDD" id="cd01575">
    <property type="entry name" value="PBP1_GntR"/>
    <property type="match status" value="1"/>
</dbReference>
<dbReference type="PANTHER" id="PTHR30146">
    <property type="entry name" value="LACI-RELATED TRANSCRIPTIONAL REPRESSOR"/>
    <property type="match status" value="1"/>
</dbReference>
<dbReference type="Gene3D" id="3.40.50.2300">
    <property type="match status" value="2"/>
</dbReference>
<dbReference type="SUPFAM" id="SSF47413">
    <property type="entry name" value="lambda repressor-like DNA-binding domains"/>
    <property type="match status" value="1"/>
</dbReference>
<name>A0ABV8EE23_9HYPH</name>
<evidence type="ECO:0000259" key="4">
    <source>
        <dbReference type="PROSITE" id="PS50932"/>
    </source>
</evidence>
<evidence type="ECO:0000256" key="1">
    <source>
        <dbReference type="ARBA" id="ARBA00023015"/>
    </source>
</evidence>
<dbReference type="CDD" id="cd01392">
    <property type="entry name" value="HTH_LacI"/>
    <property type="match status" value="1"/>
</dbReference>
<keyword evidence="2 5" id="KW-0238">DNA-binding</keyword>
<evidence type="ECO:0000313" key="5">
    <source>
        <dbReference type="EMBL" id="MFC3969666.1"/>
    </source>
</evidence>
<dbReference type="EMBL" id="JBHSBD010000072">
    <property type="protein sequence ID" value="MFC3969666.1"/>
    <property type="molecule type" value="Genomic_DNA"/>
</dbReference>
<dbReference type="Proteomes" id="UP001595697">
    <property type="component" value="Unassembled WGS sequence"/>
</dbReference>
<dbReference type="PANTHER" id="PTHR30146:SF33">
    <property type="entry name" value="TRANSCRIPTIONAL REGULATOR"/>
    <property type="match status" value="1"/>
</dbReference>
<accession>A0ABV8EE23</accession>
<dbReference type="PROSITE" id="PS00356">
    <property type="entry name" value="HTH_LACI_1"/>
    <property type="match status" value="1"/>
</dbReference>
<dbReference type="InterPro" id="IPR010982">
    <property type="entry name" value="Lambda_DNA-bd_dom_sf"/>
</dbReference>
<sequence>MKRGRSERTTLLDVATRAGVSAITVSRVLREPEKVSEQLRGRILGLIEDMGYVPDQAARALASRHNSTFGVLVSSLTNPAFVSFMQGVEERVRETNFRVQYANTHFCSHEEKRQVKLLLSQNTAGMILAGLEGVDAVKALLKHAACPVVQVVDIHLQTGGACIAIDHESAAATATRHLLDCGYRKIAIFGPVGDERGRRRLAGYRKVLQEAGLYDEDLVCHAGPATGAQIGAELLRATLVRHPDLDAVFCQMDDLALGVLFEAQRIGKRVPEDFGICGYNDLDFASMMEPPLTTIEVPLFDMGYRAADMMIRGVGGTVPSEATLDLGFRLVKRGTTRKSSPQLPRA</sequence>
<gene>
    <name evidence="5" type="ORF">ACFOVS_16260</name>
</gene>
<dbReference type="SUPFAM" id="SSF53822">
    <property type="entry name" value="Periplasmic binding protein-like I"/>
    <property type="match status" value="1"/>
</dbReference>
<comment type="caution">
    <text evidence="5">The sequence shown here is derived from an EMBL/GenBank/DDBJ whole genome shotgun (WGS) entry which is preliminary data.</text>
</comment>
<dbReference type="InterPro" id="IPR000843">
    <property type="entry name" value="HTH_LacI"/>
</dbReference>
<reference evidence="6" key="1">
    <citation type="journal article" date="2019" name="Int. J. Syst. Evol. Microbiol.">
        <title>The Global Catalogue of Microorganisms (GCM) 10K type strain sequencing project: providing services to taxonomists for standard genome sequencing and annotation.</title>
        <authorList>
            <consortium name="The Broad Institute Genomics Platform"/>
            <consortium name="The Broad Institute Genome Sequencing Center for Infectious Disease"/>
            <person name="Wu L."/>
            <person name="Ma J."/>
        </authorList>
    </citation>
    <scope>NUCLEOTIDE SEQUENCE [LARGE SCALE GENOMIC DNA]</scope>
    <source>
        <strain evidence="6">TBRC 5781</strain>
    </source>
</reference>
<feature type="domain" description="HTH lacI-type" evidence="4">
    <location>
        <begin position="9"/>
        <end position="63"/>
    </location>
</feature>
<dbReference type="Pfam" id="PF13377">
    <property type="entry name" value="Peripla_BP_3"/>
    <property type="match status" value="1"/>
</dbReference>
<dbReference type="GO" id="GO:0003677">
    <property type="term" value="F:DNA binding"/>
    <property type="evidence" value="ECO:0007669"/>
    <property type="project" value="UniProtKB-KW"/>
</dbReference>
<dbReference type="InterPro" id="IPR046335">
    <property type="entry name" value="LacI/GalR-like_sensor"/>
</dbReference>
<evidence type="ECO:0000256" key="3">
    <source>
        <dbReference type="ARBA" id="ARBA00023163"/>
    </source>
</evidence>
<keyword evidence="6" id="KW-1185">Reference proteome</keyword>
<keyword evidence="3" id="KW-0804">Transcription</keyword>
<evidence type="ECO:0000256" key="2">
    <source>
        <dbReference type="ARBA" id="ARBA00023125"/>
    </source>
</evidence>
<dbReference type="InterPro" id="IPR028082">
    <property type="entry name" value="Peripla_BP_I"/>
</dbReference>